<dbReference type="GeneID" id="31221364"/>
<dbReference type="PROSITE" id="PS50943">
    <property type="entry name" value="HTH_CROC1"/>
    <property type="match status" value="1"/>
</dbReference>
<feature type="domain" description="HTH cro/C1-type" evidence="3">
    <location>
        <begin position="13"/>
        <end position="67"/>
    </location>
</feature>
<name>C9Z8H4_STRSW</name>
<dbReference type="GO" id="GO:0005829">
    <property type="term" value="C:cytosol"/>
    <property type="evidence" value="ECO:0007669"/>
    <property type="project" value="TreeGrafter"/>
</dbReference>
<dbReference type="InterPro" id="IPR001387">
    <property type="entry name" value="Cro/C1-type_HTH"/>
</dbReference>
<dbReference type="CDD" id="cd00093">
    <property type="entry name" value="HTH_XRE"/>
    <property type="match status" value="1"/>
</dbReference>
<evidence type="ECO:0000256" key="2">
    <source>
        <dbReference type="SAM" id="MobiDB-lite"/>
    </source>
</evidence>
<proteinExistence type="predicted"/>
<feature type="region of interest" description="Disordered" evidence="2">
    <location>
        <begin position="110"/>
        <end position="131"/>
    </location>
</feature>
<dbReference type="Pfam" id="PF13560">
    <property type="entry name" value="HTH_31"/>
    <property type="match status" value="1"/>
</dbReference>
<dbReference type="GO" id="GO:0003677">
    <property type="term" value="F:DNA binding"/>
    <property type="evidence" value="ECO:0007669"/>
    <property type="project" value="UniProtKB-KW"/>
</dbReference>
<organism evidence="4 5">
    <name type="scientific">Streptomyces scabiei (strain 87.22)</name>
    <dbReference type="NCBI Taxonomy" id="680198"/>
    <lineage>
        <taxon>Bacteria</taxon>
        <taxon>Bacillati</taxon>
        <taxon>Actinomycetota</taxon>
        <taxon>Actinomycetes</taxon>
        <taxon>Kitasatosporales</taxon>
        <taxon>Streptomycetaceae</taxon>
        <taxon>Streptomyces</taxon>
    </lineage>
</organism>
<dbReference type="PANTHER" id="PTHR46797">
    <property type="entry name" value="HTH-TYPE TRANSCRIPTIONAL REGULATOR"/>
    <property type="match status" value="1"/>
</dbReference>
<dbReference type="SUPFAM" id="SSF47413">
    <property type="entry name" value="lambda repressor-like DNA-binding domains"/>
    <property type="match status" value="1"/>
</dbReference>
<dbReference type="AlphaFoldDB" id="C9Z8H4"/>
<dbReference type="GO" id="GO:0003700">
    <property type="term" value="F:DNA-binding transcription factor activity"/>
    <property type="evidence" value="ECO:0007669"/>
    <property type="project" value="TreeGrafter"/>
</dbReference>
<sequence>MKTDATLHFGEYLHGLRHERKLGVRELARRSGIDAGGLTRLERGKITPQPDTLKALGAALDVPFADLFAMAGYVTPSDLPSMSTYLRTRYGLPEDAIASVDEYIQQLIGEQGLDPNGPMPLEDEIEKPPGR</sequence>
<dbReference type="eggNOG" id="COG1396">
    <property type="taxonomic scope" value="Bacteria"/>
</dbReference>
<dbReference type="KEGG" id="scb:SCAB_29011"/>
<accession>C9Z8H4</accession>
<dbReference type="Proteomes" id="UP000001444">
    <property type="component" value="Chromosome"/>
</dbReference>
<evidence type="ECO:0000313" key="4">
    <source>
        <dbReference type="EMBL" id="CBG70001.1"/>
    </source>
</evidence>
<dbReference type="EMBL" id="FN554889">
    <property type="protein sequence ID" value="CBG70001.1"/>
    <property type="molecule type" value="Genomic_DNA"/>
</dbReference>
<keyword evidence="1" id="KW-0238">DNA-binding</keyword>
<evidence type="ECO:0000313" key="5">
    <source>
        <dbReference type="Proteomes" id="UP000001444"/>
    </source>
</evidence>
<protein>
    <recommendedName>
        <fullName evidence="3">HTH cro/C1-type domain-containing protein</fullName>
    </recommendedName>
</protein>
<evidence type="ECO:0000259" key="3">
    <source>
        <dbReference type="PROSITE" id="PS50943"/>
    </source>
</evidence>
<dbReference type="STRING" id="680198.SCAB_29011"/>
<dbReference type="InterPro" id="IPR010982">
    <property type="entry name" value="Lambda_DNA-bd_dom_sf"/>
</dbReference>
<dbReference type="SMART" id="SM00530">
    <property type="entry name" value="HTH_XRE"/>
    <property type="match status" value="1"/>
</dbReference>
<reference evidence="4 5" key="1">
    <citation type="journal article" date="2010" name="Mol. Plant Microbe Interact.">
        <title>Streptomyces scabies 87-22 contains a coronafacic acid-like biosynthetic cluster that contributes to plant-microbe interactions.</title>
        <authorList>
            <person name="Bignell D.R."/>
            <person name="Seipke R.F."/>
            <person name="Huguet-Tapia J.C."/>
            <person name="Chambers A.H."/>
            <person name="Parry R.J."/>
            <person name="Loria R."/>
        </authorList>
    </citation>
    <scope>NUCLEOTIDE SEQUENCE [LARGE SCALE GENOMIC DNA]</scope>
    <source>
        <strain evidence="4 5">87.22</strain>
    </source>
</reference>
<dbReference type="RefSeq" id="WP_013000680.1">
    <property type="nucleotide sequence ID" value="NC_013929.1"/>
</dbReference>
<dbReference type="PANTHER" id="PTHR46797:SF1">
    <property type="entry name" value="METHYLPHOSPHONATE SYNTHASE"/>
    <property type="match status" value="1"/>
</dbReference>
<dbReference type="InterPro" id="IPR050807">
    <property type="entry name" value="TransReg_Diox_bact_type"/>
</dbReference>
<keyword evidence="5" id="KW-1185">Reference proteome</keyword>
<evidence type="ECO:0000256" key="1">
    <source>
        <dbReference type="ARBA" id="ARBA00023125"/>
    </source>
</evidence>
<dbReference type="Gene3D" id="1.10.260.40">
    <property type="entry name" value="lambda repressor-like DNA-binding domains"/>
    <property type="match status" value="1"/>
</dbReference>
<gene>
    <name evidence="4" type="ordered locus">SCAB_29011</name>
</gene>
<dbReference type="HOGENOM" id="CLU_141448_0_0_11"/>